<gene>
    <name evidence="1" type="ORF">SAMN05444586_101634</name>
</gene>
<protein>
    <submittedName>
        <fullName evidence="1">Uncharacterized protein</fullName>
    </submittedName>
</protein>
<sequence length="127" mass="14281">MTKTQIKAIALNASRQLNAVAKDIYNRDLVTVLNHGQLKDTSTTLDDLYGVLDTHYQRSMKAGIDEPMEYTELLKKRIDALAEYIRPARLKTAHISPKHIVQMLDTEQQAMHHLSTLLDAINIGGKA</sequence>
<dbReference type="RefSeq" id="WP_074946606.1">
    <property type="nucleotide sequence ID" value="NZ_FOZU01000016.1"/>
</dbReference>
<keyword evidence="2" id="KW-1185">Reference proteome</keyword>
<reference evidence="2" key="1">
    <citation type="submission" date="2016-10" db="EMBL/GenBank/DDBJ databases">
        <authorList>
            <person name="Varghese N."/>
            <person name="Submissions S."/>
        </authorList>
    </citation>
    <scope>NUCLEOTIDE SEQUENCE [LARGE SCALE GENOMIC DNA]</scope>
    <source>
        <strain evidence="2">ANC 5076</strain>
    </source>
</reference>
<dbReference type="Proteomes" id="UP000182827">
    <property type="component" value="Unassembled WGS sequence"/>
</dbReference>
<accession>A0A1I6UHM3</accession>
<name>A0A1I6UHM3_9GAMM</name>
<dbReference type="AlphaFoldDB" id="A0A1I6UHM3"/>
<proteinExistence type="predicted"/>
<evidence type="ECO:0000313" key="1">
    <source>
        <dbReference type="EMBL" id="SFT00921.1"/>
    </source>
</evidence>
<organism evidence="1 2">
    <name type="scientific">Acinetobacter bohemicus</name>
    <dbReference type="NCBI Taxonomy" id="1435036"/>
    <lineage>
        <taxon>Bacteria</taxon>
        <taxon>Pseudomonadati</taxon>
        <taxon>Pseudomonadota</taxon>
        <taxon>Gammaproteobacteria</taxon>
        <taxon>Moraxellales</taxon>
        <taxon>Moraxellaceae</taxon>
        <taxon>Acinetobacter</taxon>
    </lineage>
</organism>
<evidence type="ECO:0000313" key="2">
    <source>
        <dbReference type="Proteomes" id="UP000182827"/>
    </source>
</evidence>
<dbReference type="EMBL" id="FOZU01000016">
    <property type="protein sequence ID" value="SFT00921.1"/>
    <property type="molecule type" value="Genomic_DNA"/>
</dbReference>